<protein>
    <submittedName>
        <fullName evidence="2">Uncharacterized protein</fullName>
    </submittedName>
</protein>
<keyword evidence="1" id="KW-0812">Transmembrane</keyword>
<evidence type="ECO:0000313" key="2">
    <source>
        <dbReference type="EMBL" id="CBY22548.1"/>
    </source>
</evidence>
<dbReference type="EMBL" id="FN654758">
    <property type="protein sequence ID" value="CBY36328.1"/>
    <property type="molecule type" value="Genomic_DNA"/>
</dbReference>
<evidence type="ECO:0000313" key="3">
    <source>
        <dbReference type="EMBL" id="CBY36328.1"/>
    </source>
</evidence>
<reference evidence="2" key="1">
    <citation type="journal article" date="2010" name="Science">
        <title>Plasticity of animal genome architecture unmasked by rapid evolution of a pelagic tunicate.</title>
        <authorList>
            <person name="Denoeud F."/>
            <person name="Henriet S."/>
            <person name="Mungpakdee S."/>
            <person name="Aury J.M."/>
            <person name="Da Silva C."/>
            <person name="Brinkmann H."/>
            <person name="Mikhaleva J."/>
            <person name="Olsen L.C."/>
            <person name="Jubin C."/>
            <person name="Canestro C."/>
            <person name="Bouquet J.M."/>
            <person name="Danks G."/>
            <person name="Poulain J."/>
            <person name="Campsteijn C."/>
            <person name="Adamski M."/>
            <person name="Cross I."/>
            <person name="Yadetie F."/>
            <person name="Muffato M."/>
            <person name="Louis A."/>
            <person name="Butcher S."/>
            <person name="Tsagkogeorga G."/>
            <person name="Konrad A."/>
            <person name="Singh S."/>
            <person name="Jensen M.F."/>
            <person name="Cong E.H."/>
            <person name="Eikeseth-Otteraa H."/>
            <person name="Noel B."/>
            <person name="Anthouard V."/>
            <person name="Porcel B.M."/>
            <person name="Kachouri-Lafond R."/>
            <person name="Nishino A."/>
            <person name="Ugolini M."/>
            <person name="Chourrout P."/>
            <person name="Nishida H."/>
            <person name="Aasland R."/>
            <person name="Huzurbazar S."/>
            <person name="Westhof E."/>
            <person name="Delsuc F."/>
            <person name="Lehrach H."/>
            <person name="Reinhardt R."/>
            <person name="Weissenbach J."/>
            <person name="Roy S.W."/>
            <person name="Artiguenave F."/>
            <person name="Postlethwait J.H."/>
            <person name="Manak J.R."/>
            <person name="Thompson E.M."/>
            <person name="Jaillon O."/>
            <person name="Du Pasquier L."/>
            <person name="Boudinot P."/>
            <person name="Liberles D.A."/>
            <person name="Volff J.N."/>
            <person name="Philippe H."/>
            <person name="Lenhard B."/>
            <person name="Roest Crollius H."/>
            <person name="Wincker P."/>
            <person name="Chourrout D."/>
        </authorList>
    </citation>
    <scope>NUCLEOTIDE SEQUENCE [LARGE SCALE GENOMIC DNA]</scope>
</reference>
<keyword evidence="4" id="KW-1185">Reference proteome</keyword>
<dbReference type="AlphaFoldDB" id="E4WZF2"/>
<keyword evidence="1" id="KW-0472">Membrane</keyword>
<accession>E4WZF2</accession>
<keyword evidence="1" id="KW-1133">Transmembrane helix</keyword>
<sequence length="46" mass="5176">MFELTDLQKIGLGLVSFGWIFLMMGLFLFLDRVLLGLGNVMLTVVN</sequence>
<organism evidence="2">
    <name type="scientific">Oikopleura dioica</name>
    <name type="common">Tunicate</name>
    <dbReference type="NCBI Taxonomy" id="34765"/>
    <lineage>
        <taxon>Eukaryota</taxon>
        <taxon>Metazoa</taxon>
        <taxon>Chordata</taxon>
        <taxon>Tunicata</taxon>
        <taxon>Appendicularia</taxon>
        <taxon>Copelata</taxon>
        <taxon>Oikopleuridae</taxon>
        <taxon>Oikopleura</taxon>
    </lineage>
</organism>
<feature type="transmembrane region" description="Helical" evidence="1">
    <location>
        <begin position="12"/>
        <end position="30"/>
    </location>
</feature>
<evidence type="ECO:0000313" key="4">
    <source>
        <dbReference type="Proteomes" id="UP000001307"/>
    </source>
</evidence>
<name>E4WZF2_OIKDI</name>
<dbReference type="Proteomes" id="UP000001307">
    <property type="component" value="Unassembled WGS sequence"/>
</dbReference>
<evidence type="ECO:0000256" key="1">
    <source>
        <dbReference type="SAM" id="Phobius"/>
    </source>
</evidence>
<dbReference type="EMBL" id="FN653019">
    <property type="protein sequence ID" value="CBY22548.1"/>
    <property type="molecule type" value="Genomic_DNA"/>
</dbReference>
<gene>
    <name evidence="2" type="ORF">GSOID_T00013308001</name>
    <name evidence="3" type="ORF">GSOID_T00028823001</name>
</gene>
<dbReference type="InParanoid" id="E4WZF2"/>
<proteinExistence type="predicted"/>
<dbReference type="Proteomes" id="UP000011014">
    <property type="component" value="Unassembled WGS sequence"/>
</dbReference>